<feature type="transmembrane region" description="Helical" evidence="1">
    <location>
        <begin position="346"/>
        <end position="364"/>
    </location>
</feature>
<feature type="transmembrane region" description="Helical" evidence="1">
    <location>
        <begin position="399"/>
        <end position="420"/>
    </location>
</feature>
<evidence type="ECO:0000259" key="2">
    <source>
        <dbReference type="Pfam" id="PF09925"/>
    </source>
</evidence>
<dbReference type="EMBL" id="JACGWS010000013">
    <property type="protein sequence ID" value="MBC8756666.1"/>
    <property type="molecule type" value="Genomic_DNA"/>
</dbReference>
<evidence type="ECO:0000256" key="1">
    <source>
        <dbReference type="SAM" id="Phobius"/>
    </source>
</evidence>
<keyword evidence="1" id="KW-0812">Transmembrane</keyword>
<dbReference type="InterPro" id="IPR018677">
    <property type="entry name" value="DUF2157"/>
</dbReference>
<dbReference type="Proteomes" id="UP000619238">
    <property type="component" value="Unassembled WGS sequence"/>
</dbReference>
<feature type="transmembrane region" description="Helical" evidence="1">
    <location>
        <begin position="265"/>
        <end position="284"/>
    </location>
</feature>
<feature type="transmembrane region" description="Helical" evidence="1">
    <location>
        <begin position="179"/>
        <end position="195"/>
    </location>
</feature>
<evidence type="ECO:0000313" key="4">
    <source>
        <dbReference type="Proteomes" id="UP000619238"/>
    </source>
</evidence>
<feature type="transmembrane region" description="Helical" evidence="1">
    <location>
        <begin position="376"/>
        <end position="393"/>
    </location>
</feature>
<feature type="transmembrane region" description="Helical" evidence="1">
    <location>
        <begin position="74"/>
        <end position="93"/>
    </location>
</feature>
<keyword evidence="4" id="KW-1185">Reference proteome</keyword>
<feature type="transmembrane region" description="Helical" evidence="1">
    <location>
        <begin position="105"/>
        <end position="123"/>
    </location>
</feature>
<feature type="transmembrane region" description="Helical" evidence="1">
    <location>
        <begin position="207"/>
        <end position="226"/>
    </location>
</feature>
<proteinExistence type="predicted"/>
<dbReference type="Pfam" id="PF09925">
    <property type="entry name" value="DUF2157"/>
    <property type="match status" value="1"/>
</dbReference>
<sequence>MSSKIISALPELIEKEIITEEIAQKIAAYYGTSEDTNSNRLFVLFGILGATLVGLGLILIMAHNWDNFPKIVKLILAFFPMIVGQAILGFSIFKDKSVAWRESATVFLFFSVGLCIALVSQIYHVSGDLESYLLAWIILCLPLLYVTKSTSAIILQLIFITYYAFEAGFGYRFEGNSTIPQVYFLLLLFPLGRYIQLIKSNEKTHVISILNWLFPISLLFALPVCIDDSEGIGYLMYALVFGVFYNIGQLPYFQNKSLIQNGYRFLGSVGTIIILLTLSFRIVWEYQFKDVRFDSQEFFCAAVLFVIASVLLYFHIRRRAQQSIKLFQVVFLLFTLIFVIGLVDYITATVLINILLLALGIMAIKEGADTFNFLKLNYGMLIITVLIACRFFDTDMTFALRGFIFILIGAGFFTANYLMLKKQKSKN</sequence>
<feature type="transmembrane region" description="Helical" evidence="1">
    <location>
        <begin position="296"/>
        <end position="316"/>
    </location>
</feature>
<dbReference type="RefSeq" id="WP_187563709.1">
    <property type="nucleotide sequence ID" value="NZ_JACGWS010000013.1"/>
</dbReference>
<feature type="transmembrane region" description="Helical" evidence="1">
    <location>
        <begin position="323"/>
        <end position="340"/>
    </location>
</feature>
<organism evidence="3 4">
    <name type="scientific">Kordia aestuariivivens</name>
    <dbReference type="NCBI Taxonomy" id="2759037"/>
    <lineage>
        <taxon>Bacteria</taxon>
        <taxon>Pseudomonadati</taxon>
        <taxon>Bacteroidota</taxon>
        <taxon>Flavobacteriia</taxon>
        <taxon>Flavobacteriales</taxon>
        <taxon>Flavobacteriaceae</taxon>
        <taxon>Kordia</taxon>
    </lineage>
</organism>
<keyword evidence="1" id="KW-1133">Transmembrane helix</keyword>
<gene>
    <name evidence="3" type="ORF">H2O64_18480</name>
</gene>
<comment type="caution">
    <text evidence="3">The sequence shown here is derived from an EMBL/GenBank/DDBJ whole genome shotgun (WGS) entry which is preliminary data.</text>
</comment>
<feature type="transmembrane region" description="Helical" evidence="1">
    <location>
        <begin position="153"/>
        <end position="173"/>
    </location>
</feature>
<feature type="transmembrane region" description="Helical" evidence="1">
    <location>
        <begin position="129"/>
        <end position="146"/>
    </location>
</feature>
<keyword evidence="1" id="KW-0472">Membrane</keyword>
<feature type="transmembrane region" description="Helical" evidence="1">
    <location>
        <begin position="41"/>
        <end position="62"/>
    </location>
</feature>
<accession>A0ABR7QE54</accession>
<feature type="domain" description="DUF2157" evidence="2">
    <location>
        <begin position="11"/>
        <end position="152"/>
    </location>
</feature>
<evidence type="ECO:0000313" key="3">
    <source>
        <dbReference type="EMBL" id="MBC8756666.1"/>
    </source>
</evidence>
<name>A0ABR7QE54_9FLAO</name>
<reference evidence="3 4" key="1">
    <citation type="submission" date="2020-07" db="EMBL/GenBank/DDBJ databases">
        <title>Description of Kordia aestuariivivens sp. nov., isolated from a tidal flat.</title>
        <authorList>
            <person name="Park S."/>
            <person name="Yoon J.-H."/>
        </authorList>
    </citation>
    <scope>NUCLEOTIDE SEQUENCE [LARGE SCALE GENOMIC DNA]</scope>
    <source>
        <strain evidence="3 4">YSTF-M3</strain>
    </source>
</reference>
<feature type="transmembrane region" description="Helical" evidence="1">
    <location>
        <begin position="232"/>
        <end position="253"/>
    </location>
</feature>
<protein>
    <submittedName>
        <fullName evidence="3">DUF2157 domain-containing protein</fullName>
    </submittedName>
</protein>